<sequence>MEKDIMEIELQKIKSKLLSPIREDYNLKDFLNNMTKDELISIRKTLGVKGTSSFTKPQLIERLNEVIKESIPDILHNITEKEYYMLLIMIPKNGITLINLEDKNQLEMIVSLRNWGIVYTGKINDMLFASIPRDIFGDIKTSIEDKNVSDSISNRQKWLRAVSGLLYFYGALEKEELYNMLIKLLEEEKSFEEFSRIVDIVCKNGKLIKSVDNIYYYYKVEDPKTIVDAHKKSPLEYLNLDIKIIYTFGMEDAFNYNDSNYAFYEFLVNNHKMLPLDAEALVSECVFKINNGYTNQEVVNFLNTSLEIDILDEKTVINHIDALAQNNPLWTLKGNAKSDILKALGRNDECFCGSGKKYKKCCEGR</sequence>
<dbReference type="Proteomes" id="UP000036756">
    <property type="component" value="Unassembled WGS sequence"/>
</dbReference>
<dbReference type="Pfam" id="PF02810">
    <property type="entry name" value="SEC-C"/>
    <property type="match status" value="1"/>
</dbReference>
<evidence type="ECO:0000313" key="2">
    <source>
        <dbReference type="Proteomes" id="UP000036756"/>
    </source>
</evidence>
<dbReference type="PATRIC" id="fig|1121307.3.peg.2451"/>
<dbReference type="Gene3D" id="3.10.450.50">
    <property type="match status" value="1"/>
</dbReference>
<dbReference type="EMBL" id="LFVU01000003">
    <property type="protein sequence ID" value="KMT23120.1"/>
    <property type="molecule type" value="Genomic_DNA"/>
</dbReference>
<gene>
    <name evidence="1" type="ORF">CLCY_7c01690</name>
</gene>
<name>A0A0J8DAQ1_CLOCY</name>
<dbReference type="AlphaFoldDB" id="A0A0J8DAQ1"/>
<dbReference type="OrthoDB" id="9814022at2"/>
<keyword evidence="2" id="KW-1185">Reference proteome</keyword>
<organism evidence="1 2">
    <name type="scientific">Clostridium cylindrosporum DSM 605</name>
    <dbReference type="NCBI Taxonomy" id="1121307"/>
    <lineage>
        <taxon>Bacteria</taxon>
        <taxon>Bacillati</taxon>
        <taxon>Bacillota</taxon>
        <taxon>Clostridia</taxon>
        <taxon>Eubacteriales</taxon>
        <taxon>Clostridiaceae</taxon>
        <taxon>Clostridium</taxon>
    </lineage>
</organism>
<evidence type="ECO:0000313" key="1">
    <source>
        <dbReference type="EMBL" id="KMT23120.1"/>
    </source>
</evidence>
<dbReference type="SUPFAM" id="SSF103642">
    <property type="entry name" value="Sec-C motif"/>
    <property type="match status" value="1"/>
</dbReference>
<reference evidence="1 2" key="1">
    <citation type="submission" date="2015-06" db="EMBL/GenBank/DDBJ databases">
        <title>Draft genome sequence of the purine-degrading Clostridium cylindrosporum HC-1 (DSM 605).</title>
        <authorList>
            <person name="Poehlein A."/>
            <person name="Schiel-Bengelsdorf B."/>
            <person name="Bengelsdorf F."/>
            <person name="Daniel R."/>
            <person name="Duerre P."/>
        </authorList>
    </citation>
    <scope>NUCLEOTIDE SEQUENCE [LARGE SCALE GENOMIC DNA]</scope>
    <source>
        <strain evidence="1 2">DSM 605</strain>
    </source>
</reference>
<dbReference type="InterPro" id="IPR004027">
    <property type="entry name" value="SEC_C_motif"/>
</dbReference>
<accession>A0A0J8DAQ1</accession>
<protein>
    <submittedName>
        <fullName evidence="1">Preprotein translocase subunit SecA</fullName>
    </submittedName>
</protein>
<proteinExistence type="predicted"/>
<dbReference type="RefSeq" id="WP_048569492.1">
    <property type="nucleotide sequence ID" value="NZ_LFVU01000003.1"/>
</dbReference>
<comment type="caution">
    <text evidence="1">The sequence shown here is derived from an EMBL/GenBank/DDBJ whole genome shotgun (WGS) entry which is preliminary data.</text>
</comment>
<dbReference type="STRING" id="1121307.CLCY_7c01690"/>